<accession>A0AAQ4F213</accession>
<evidence type="ECO:0000313" key="14">
    <source>
        <dbReference type="Proteomes" id="UP001321473"/>
    </source>
</evidence>
<dbReference type="GO" id="GO:0016020">
    <property type="term" value="C:membrane"/>
    <property type="evidence" value="ECO:0007669"/>
    <property type="project" value="TreeGrafter"/>
</dbReference>
<evidence type="ECO:0000256" key="3">
    <source>
        <dbReference type="ARBA" id="ARBA00022553"/>
    </source>
</evidence>
<dbReference type="InterPro" id="IPR038599">
    <property type="entry name" value="LAP1C-like_C_sf"/>
</dbReference>
<comment type="subcellular location">
    <subcellularLocation>
        <location evidence="9">Endomembrane system</location>
        <topology evidence="9">Single-pass membrane protein</topology>
    </subcellularLocation>
    <subcellularLocation>
        <location evidence="1">Nucleus envelope</location>
    </subcellularLocation>
</comment>
<dbReference type="GO" id="GO:0061024">
    <property type="term" value="P:membrane organization"/>
    <property type="evidence" value="ECO:0007669"/>
    <property type="project" value="TreeGrafter"/>
</dbReference>
<keyword evidence="5 11" id="KW-1133">Transmembrane helix</keyword>
<protein>
    <recommendedName>
        <fullName evidence="12">Torsin-1A-interacting protein 1/2 AAA+ activator domain-containing protein</fullName>
    </recommendedName>
</protein>
<evidence type="ECO:0000256" key="6">
    <source>
        <dbReference type="ARBA" id="ARBA00023136"/>
    </source>
</evidence>
<dbReference type="AlphaFoldDB" id="A0AAQ4F213"/>
<dbReference type="EMBL" id="JARKHS020008137">
    <property type="protein sequence ID" value="KAK8781039.1"/>
    <property type="molecule type" value="Genomic_DNA"/>
</dbReference>
<dbReference type="InterPro" id="IPR008662">
    <property type="entry name" value="TOIP1/2"/>
</dbReference>
<keyword evidence="6 11" id="KW-0472">Membrane</keyword>
<feature type="transmembrane region" description="Helical" evidence="11">
    <location>
        <begin position="109"/>
        <end position="130"/>
    </location>
</feature>
<dbReference type="PANTHER" id="PTHR18843">
    <property type="entry name" value="TORSIN-1A-INTERACTING PROTEIN"/>
    <property type="match status" value="1"/>
</dbReference>
<evidence type="ECO:0000256" key="2">
    <source>
        <dbReference type="ARBA" id="ARBA00007860"/>
    </source>
</evidence>
<dbReference type="Pfam" id="PF05609">
    <property type="entry name" value="LAP1_C"/>
    <property type="match status" value="1"/>
</dbReference>
<dbReference type="InterPro" id="IPR046753">
    <property type="entry name" value="TOIP1/2_C"/>
</dbReference>
<evidence type="ECO:0000313" key="13">
    <source>
        <dbReference type="EMBL" id="KAK8781039.1"/>
    </source>
</evidence>
<evidence type="ECO:0000256" key="4">
    <source>
        <dbReference type="ARBA" id="ARBA00022692"/>
    </source>
</evidence>
<evidence type="ECO:0000256" key="10">
    <source>
        <dbReference type="SAM" id="MobiDB-lite"/>
    </source>
</evidence>
<comment type="similarity">
    <text evidence="2">Belongs to the TOR1AIP family.</text>
</comment>
<feature type="region of interest" description="Disordered" evidence="10">
    <location>
        <begin position="1"/>
        <end position="103"/>
    </location>
</feature>
<dbReference type="GO" id="GO:0005635">
    <property type="term" value="C:nuclear envelope"/>
    <property type="evidence" value="ECO:0007669"/>
    <property type="project" value="UniProtKB-SubCell"/>
</dbReference>
<gene>
    <name evidence="13" type="ORF">V5799_017619</name>
</gene>
<keyword evidence="8" id="KW-0539">Nucleus</keyword>
<name>A0AAQ4F213_AMBAM</name>
<dbReference type="Gene3D" id="3.40.50.12190">
    <property type="match status" value="1"/>
</dbReference>
<evidence type="ECO:0000256" key="9">
    <source>
        <dbReference type="ARBA" id="ARBA00037847"/>
    </source>
</evidence>
<keyword evidence="7" id="KW-0325">Glycoprotein</keyword>
<keyword evidence="3" id="KW-0597">Phosphoprotein</keyword>
<organism evidence="13 14">
    <name type="scientific">Amblyomma americanum</name>
    <name type="common">Lone star tick</name>
    <dbReference type="NCBI Taxonomy" id="6943"/>
    <lineage>
        <taxon>Eukaryota</taxon>
        <taxon>Metazoa</taxon>
        <taxon>Ecdysozoa</taxon>
        <taxon>Arthropoda</taxon>
        <taxon>Chelicerata</taxon>
        <taxon>Arachnida</taxon>
        <taxon>Acari</taxon>
        <taxon>Parasitiformes</taxon>
        <taxon>Ixodida</taxon>
        <taxon>Ixodoidea</taxon>
        <taxon>Ixodidae</taxon>
        <taxon>Amblyomminae</taxon>
        <taxon>Amblyomma</taxon>
    </lineage>
</organism>
<evidence type="ECO:0000259" key="12">
    <source>
        <dbReference type="Pfam" id="PF05609"/>
    </source>
</evidence>
<keyword evidence="4 11" id="KW-0812">Transmembrane</keyword>
<evidence type="ECO:0000256" key="5">
    <source>
        <dbReference type="ARBA" id="ARBA00022989"/>
    </source>
</evidence>
<feature type="domain" description="Torsin-1A-interacting protein 1/2 AAA+ activator" evidence="12">
    <location>
        <begin position="146"/>
        <end position="340"/>
    </location>
</feature>
<feature type="compositionally biased region" description="Basic and acidic residues" evidence="10">
    <location>
        <begin position="10"/>
        <end position="21"/>
    </location>
</feature>
<evidence type="ECO:0000256" key="8">
    <source>
        <dbReference type="ARBA" id="ARBA00023242"/>
    </source>
</evidence>
<sequence>LEAMSEDDDLVRSGIHDRDKIPTGGFNTEKVSDESGDELDRAQHISSDTASIEPPGQELPACRPSGTKPAYPGQRREDIKKRPYERKSIPRSPSPAQLKKEAPPQRQQTYYIFSAAAFVCGLILLVQYLFNETSAPVPLADGRLLTLREHLRSLKDTYTAQPEYSWQIIRSSVVDMLNDTGLYAGPAVITFLASVKNERFATCLSKKVATALSYTFDDGGDYGTIDADELLVSEDVARHIIDNRCKEVVEKRQRHVMVASHLEQWNPDAAMMLHPLCDQENARYKNVTYILTVFTKHEDVSGKRERTEYDRLAETALNNAWESMDSNQRFAIISRVTGNVVLVHEDPESCFA</sequence>
<dbReference type="PANTHER" id="PTHR18843:SF7">
    <property type="entry name" value="LAMINA-ASSOCIATED POLYPEPTIDE 1B ISOFORM 1-RELATED"/>
    <property type="match status" value="1"/>
</dbReference>
<reference evidence="13 14" key="1">
    <citation type="journal article" date="2023" name="Arcadia Sci">
        <title>De novo assembly of a long-read Amblyomma americanum tick genome.</title>
        <authorList>
            <person name="Chou S."/>
            <person name="Poskanzer K.E."/>
            <person name="Rollins M."/>
            <person name="Thuy-Boun P.S."/>
        </authorList>
    </citation>
    <scope>NUCLEOTIDE SEQUENCE [LARGE SCALE GENOMIC DNA]</scope>
    <source>
        <strain evidence="13">F_SG_1</strain>
        <tissue evidence="13">Salivary glands</tissue>
    </source>
</reference>
<feature type="non-terminal residue" evidence="13">
    <location>
        <position position="1"/>
    </location>
</feature>
<feature type="compositionally biased region" description="Basic and acidic residues" evidence="10">
    <location>
        <begin position="30"/>
        <end position="43"/>
    </location>
</feature>
<feature type="compositionally biased region" description="Basic and acidic residues" evidence="10">
    <location>
        <begin position="74"/>
        <end position="88"/>
    </location>
</feature>
<evidence type="ECO:0000256" key="11">
    <source>
        <dbReference type="SAM" id="Phobius"/>
    </source>
</evidence>
<evidence type="ECO:0000256" key="1">
    <source>
        <dbReference type="ARBA" id="ARBA00004259"/>
    </source>
</evidence>
<keyword evidence="14" id="KW-1185">Reference proteome</keyword>
<dbReference type="Proteomes" id="UP001321473">
    <property type="component" value="Unassembled WGS sequence"/>
</dbReference>
<comment type="caution">
    <text evidence="13">The sequence shown here is derived from an EMBL/GenBank/DDBJ whole genome shotgun (WGS) entry which is preliminary data.</text>
</comment>
<evidence type="ECO:0000256" key="7">
    <source>
        <dbReference type="ARBA" id="ARBA00023180"/>
    </source>
</evidence>
<proteinExistence type="inferred from homology"/>
<dbReference type="GO" id="GO:0001671">
    <property type="term" value="F:ATPase activator activity"/>
    <property type="evidence" value="ECO:0007669"/>
    <property type="project" value="InterPro"/>
</dbReference>